<organism evidence="3 4">
    <name type="scientific">Camelina sativa</name>
    <name type="common">False flax</name>
    <name type="synonym">Myagrum sativum</name>
    <dbReference type="NCBI Taxonomy" id="90675"/>
    <lineage>
        <taxon>Eukaryota</taxon>
        <taxon>Viridiplantae</taxon>
        <taxon>Streptophyta</taxon>
        <taxon>Embryophyta</taxon>
        <taxon>Tracheophyta</taxon>
        <taxon>Spermatophyta</taxon>
        <taxon>Magnoliopsida</taxon>
        <taxon>eudicotyledons</taxon>
        <taxon>Gunneridae</taxon>
        <taxon>Pentapetalae</taxon>
        <taxon>rosids</taxon>
        <taxon>malvids</taxon>
        <taxon>Brassicales</taxon>
        <taxon>Brassicaceae</taxon>
        <taxon>Camelineae</taxon>
        <taxon>Camelina</taxon>
    </lineage>
</organism>
<dbReference type="Pfam" id="PF00786">
    <property type="entry name" value="PBD"/>
    <property type="match status" value="1"/>
</dbReference>
<gene>
    <name evidence="4" type="primary">LOC104738908</name>
</gene>
<dbReference type="InterPro" id="IPR036936">
    <property type="entry name" value="CRIB_dom_sf"/>
</dbReference>
<dbReference type="Gene3D" id="3.90.810.10">
    <property type="entry name" value="CRIB domain"/>
    <property type="match status" value="1"/>
</dbReference>
<evidence type="ECO:0000256" key="1">
    <source>
        <dbReference type="SAM" id="MobiDB-lite"/>
    </source>
</evidence>
<reference evidence="3" key="1">
    <citation type="journal article" date="2014" name="Nat. Commun.">
        <title>The emerging biofuel crop Camelina sativa retains a highly undifferentiated hexaploid genome structure.</title>
        <authorList>
            <person name="Kagale S."/>
            <person name="Koh C."/>
            <person name="Nixon J."/>
            <person name="Bollina V."/>
            <person name="Clarke W.E."/>
            <person name="Tuteja R."/>
            <person name="Spillane C."/>
            <person name="Robinson S.J."/>
            <person name="Links M.G."/>
            <person name="Clarke C."/>
            <person name="Higgins E.E."/>
            <person name="Huebert T."/>
            <person name="Sharpe A.G."/>
            <person name="Parkin I.A."/>
        </authorList>
    </citation>
    <scope>NUCLEOTIDE SEQUENCE [LARGE SCALE GENOMIC DNA]</scope>
    <source>
        <strain evidence="3">cv. DH55</strain>
    </source>
</reference>
<feature type="region of interest" description="Disordered" evidence="1">
    <location>
        <begin position="61"/>
        <end position="195"/>
    </location>
</feature>
<sequence length="195" mass="21056">MSNYKMKGLFKGLRFISQIFENEKEPEMQIGTPTDVKHVAHIGWDGGSVDQNPPSWMNDFKVSGGYSSAPLGNIKEDVSCISEDSTRSRDTPAGLPKSSRERSSTLGGGSPAKEQRSRRGSSHSSSGNPKSSRRSKESSDQDIGSRKSRRKKSKDSSSVNGGSSRSSRRARGSQTESVNGSIVSDEGSMISIDLH</sequence>
<evidence type="ECO:0000259" key="2">
    <source>
        <dbReference type="PROSITE" id="PS50108"/>
    </source>
</evidence>
<feature type="compositionally biased region" description="Low complexity" evidence="1">
    <location>
        <begin position="156"/>
        <end position="165"/>
    </location>
</feature>
<reference evidence="4" key="2">
    <citation type="submission" date="2025-08" db="UniProtKB">
        <authorList>
            <consortium name="RefSeq"/>
        </authorList>
    </citation>
    <scope>IDENTIFICATION</scope>
    <source>
        <tissue evidence="4">Leaf</tissue>
    </source>
</reference>
<protein>
    <submittedName>
        <fullName evidence="4">CRIB domain-containing protein RIC8-like</fullName>
    </submittedName>
</protein>
<accession>A0ABM0VK39</accession>
<dbReference type="PANTHER" id="PTHR46325">
    <property type="entry name" value="CRIB DOMAIN-CONTAINING PROTEIN RIC8"/>
    <property type="match status" value="1"/>
</dbReference>
<evidence type="ECO:0000313" key="3">
    <source>
        <dbReference type="Proteomes" id="UP000694864"/>
    </source>
</evidence>
<dbReference type="RefSeq" id="XP_010457421.1">
    <property type="nucleotide sequence ID" value="XM_010459119.2"/>
</dbReference>
<feature type="domain" description="CRIB" evidence="2">
    <location>
        <begin position="30"/>
        <end position="43"/>
    </location>
</feature>
<name>A0ABM0VK39_CAMSA</name>
<feature type="compositionally biased region" description="Basic and acidic residues" evidence="1">
    <location>
        <begin position="134"/>
        <end position="145"/>
    </location>
</feature>
<feature type="compositionally biased region" description="Basic and acidic residues" evidence="1">
    <location>
        <begin position="74"/>
        <end position="90"/>
    </location>
</feature>
<dbReference type="PANTHER" id="PTHR46325:SF39">
    <property type="entry name" value="CRIB DOMAIN-CONTAINING PROTEIN RIC8"/>
    <property type="match status" value="1"/>
</dbReference>
<dbReference type="CDD" id="cd00132">
    <property type="entry name" value="CRIB"/>
    <property type="match status" value="1"/>
</dbReference>
<keyword evidence="3" id="KW-1185">Reference proteome</keyword>
<dbReference type="SMART" id="SM00285">
    <property type="entry name" value="PBD"/>
    <property type="match status" value="1"/>
</dbReference>
<dbReference type="PROSITE" id="PS50108">
    <property type="entry name" value="CRIB"/>
    <property type="match status" value="1"/>
</dbReference>
<dbReference type="InterPro" id="IPR000095">
    <property type="entry name" value="CRIB_dom"/>
</dbReference>
<proteinExistence type="predicted"/>
<dbReference type="Proteomes" id="UP000694864">
    <property type="component" value="Chromosome 14"/>
</dbReference>
<dbReference type="GeneID" id="104738908"/>
<evidence type="ECO:0000313" key="4">
    <source>
        <dbReference type="RefSeq" id="XP_010457421.1"/>
    </source>
</evidence>